<name>A0AAF0UC84_SOLVR</name>
<evidence type="ECO:0000313" key="3">
    <source>
        <dbReference type="Proteomes" id="UP001234989"/>
    </source>
</evidence>
<protein>
    <recommendedName>
        <fullName evidence="1">Reverse transcriptase zinc-binding domain-containing protein</fullName>
    </recommendedName>
</protein>
<gene>
    <name evidence="2" type="ORF">MTR67_036549</name>
</gene>
<feature type="domain" description="Reverse transcriptase zinc-binding" evidence="1">
    <location>
        <begin position="214"/>
        <end position="291"/>
    </location>
</feature>
<dbReference type="EMBL" id="CP133619">
    <property type="protein sequence ID" value="WMV43164.1"/>
    <property type="molecule type" value="Genomic_DNA"/>
</dbReference>
<dbReference type="Pfam" id="PF13966">
    <property type="entry name" value="zf-RVT"/>
    <property type="match status" value="1"/>
</dbReference>
<keyword evidence="3" id="KW-1185">Reference proteome</keyword>
<dbReference type="PANTHER" id="PTHR36617">
    <property type="entry name" value="PROTEIN, PUTATIVE-RELATED"/>
    <property type="match status" value="1"/>
</dbReference>
<reference evidence="2" key="1">
    <citation type="submission" date="2023-08" db="EMBL/GenBank/DDBJ databases">
        <title>A de novo genome assembly of Solanum verrucosum Schlechtendal, a Mexican diploid species geographically isolated from the other diploid A-genome species in potato relatives.</title>
        <authorList>
            <person name="Hosaka K."/>
        </authorList>
    </citation>
    <scope>NUCLEOTIDE SEQUENCE</scope>
    <source>
        <tissue evidence="2">Young leaves</tissue>
    </source>
</reference>
<accession>A0AAF0UC84</accession>
<dbReference type="Proteomes" id="UP001234989">
    <property type="component" value="Chromosome 8"/>
</dbReference>
<dbReference type="PANTHER" id="PTHR36617:SF15">
    <property type="entry name" value="REVERSE TRANSCRIPTASE ZINC-BINDING DOMAIN-CONTAINING PROTEIN"/>
    <property type="match status" value="1"/>
</dbReference>
<evidence type="ECO:0000259" key="1">
    <source>
        <dbReference type="Pfam" id="PF13966"/>
    </source>
</evidence>
<sequence length="338" mass="39990">MALLPMPSEVIEQIDKIRRDFLWKGNREKHKFHLIKWEKVTQPKCQGDLGIKNLAAHNKSMMMKWLWRYNLEDAGLWKEVIIAKHGTLNQWCSNITTLPYGVGLWKSIRMLWDTFDQNAYFELGNGLLLKFWTDKWLGNTTLQEDFPDLFRIAQDPNSVIAANREGINWDLRFRRNMHDWEVNDPVDLFARLQYCHINLQAADKLKWGHQKGVYTVKEGYQQLCSRNSMIANWPWKLIWRTKLPPKVVFFTWIALYEACLTQDNIKKRKIQFPNICYMCKKEVETPDTFFFIVRWPQNYGACFFVSLASIGPHPSLLRMHMRVGVYGKLTKPSRRSGL</sequence>
<dbReference type="AlphaFoldDB" id="A0AAF0UC84"/>
<dbReference type="InterPro" id="IPR026960">
    <property type="entry name" value="RVT-Znf"/>
</dbReference>
<organism evidence="2 3">
    <name type="scientific">Solanum verrucosum</name>
    <dbReference type="NCBI Taxonomy" id="315347"/>
    <lineage>
        <taxon>Eukaryota</taxon>
        <taxon>Viridiplantae</taxon>
        <taxon>Streptophyta</taxon>
        <taxon>Embryophyta</taxon>
        <taxon>Tracheophyta</taxon>
        <taxon>Spermatophyta</taxon>
        <taxon>Magnoliopsida</taxon>
        <taxon>eudicotyledons</taxon>
        <taxon>Gunneridae</taxon>
        <taxon>Pentapetalae</taxon>
        <taxon>asterids</taxon>
        <taxon>lamiids</taxon>
        <taxon>Solanales</taxon>
        <taxon>Solanaceae</taxon>
        <taxon>Solanoideae</taxon>
        <taxon>Solaneae</taxon>
        <taxon>Solanum</taxon>
    </lineage>
</organism>
<proteinExistence type="predicted"/>
<evidence type="ECO:0000313" key="2">
    <source>
        <dbReference type="EMBL" id="WMV43164.1"/>
    </source>
</evidence>